<keyword evidence="2" id="KW-1185">Reference proteome</keyword>
<dbReference type="EMBL" id="MW380983">
    <property type="protein sequence ID" value="QTQ06842.1"/>
    <property type="molecule type" value="Genomic_DNA"/>
</dbReference>
<sequence length="151" mass="16437">MKQYSFYSVDLIIDGEVMEGFSDSNAIITASRDAPQHGKVMDARGKMVAITSADKSGTVTFDLLQTSDSNRWLQLRAMQTHDAGTSGGTDVFLPVQLMMNDKMGRTVATGVNGIITMQPGVQRGTGLATDTWVMQFEQLWIVRGQSENVGV</sequence>
<name>A0AAE7UV24_9CAUD</name>
<proteinExistence type="predicted"/>
<dbReference type="Proteomes" id="UP000827344">
    <property type="component" value="Segment"/>
</dbReference>
<accession>A0AAE7UV24</accession>
<dbReference type="GeneID" id="80832495"/>
<evidence type="ECO:0000313" key="1">
    <source>
        <dbReference type="EMBL" id="QTQ06842.1"/>
    </source>
</evidence>
<dbReference type="KEGG" id="vg:80832495"/>
<evidence type="ECO:0008006" key="3">
    <source>
        <dbReference type="Google" id="ProtNLM"/>
    </source>
</evidence>
<protein>
    <recommendedName>
        <fullName evidence="3">DUF3277 family protein</fullName>
    </recommendedName>
</protein>
<organism evidence="1 2">
    <name type="scientific">Aeromonas phage PVN03</name>
    <dbReference type="NCBI Taxonomy" id="2822864"/>
    <lineage>
        <taxon>Viruses</taxon>
        <taxon>Duplodnaviria</taxon>
        <taxon>Heunggongvirae</taxon>
        <taxon>Uroviricota</taxon>
        <taxon>Caudoviricetes</taxon>
        <taxon>Chaseviridae</taxon>
        <taxon>Nefertitivirinae</taxon>
        <taxon>Phayathaivirus</taxon>
        <taxon>Phayathaivirus PVN03</taxon>
    </lineage>
</organism>
<reference evidence="1 2" key="1">
    <citation type="submission" date="2020-12" db="EMBL/GenBank/DDBJ databases">
        <title>Genomic analysis of Aeromonas hydrophila bacteriophages isolated in striped catfish farms in the Mekong Delta, Vietnam.</title>
        <authorList>
            <person name="Hoang H.A."/>
            <person name="Quang V.T."/>
            <person name="Phi N.L."/>
            <person name="Thi X.T."/>
            <person name="Nguyen N.H."/>
        </authorList>
    </citation>
    <scope>NUCLEOTIDE SEQUENCE [LARGE SCALE GENOMIC DNA]</scope>
</reference>
<evidence type="ECO:0000313" key="2">
    <source>
        <dbReference type="Proteomes" id="UP000827344"/>
    </source>
</evidence>
<dbReference type="RefSeq" id="YP_010845342.1">
    <property type="nucleotide sequence ID" value="NC_079188.1"/>
</dbReference>